<evidence type="ECO:0000256" key="7">
    <source>
        <dbReference type="ARBA" id="ARBA00023128"/>
    </source>
</evidence>
<evidence type="ECO:0000313" key="11">
    <source>
        <dbReference type="EMBL" id="KAG5268013.1"/>
    </source>
</evidence>
<evidence type="ECO:0000256" key="9">
    <source>
        <dbReference type="RuleBase" id="RU363100"/>
    </source>
</evidence>
<comment type="function">
    <text evidence="9">Mediates the uptake of pyruvate into mitochondria.</text>
</comment>
<evidence type="ECO:0000256" key="5">
    <source>
        <dbReference type="ARBA" id="ARBA00022792"/>
    </source>
</evidence>
<evidence type="ECO:0000256" key="6">
    <source>
        <dbReference type="ARBA" id="ARBA00022989"/>
    </source>
</evidence>
<evidence type="ECO:0000256" key="8">
    <source>
        <dbReference type="ARBA" id="ARBA00023136"/>
    </source>
</evidence>
<sequence>MTGSEWERESGWDPESTTGRESNPGRLAYGAGAPASPKTVFFWAPWVKWGLVIAGISDFTRPAEKLSTYQSAVLTTTGFIWARYSLVIIPRVWNLFAVNSFLGLAGSFQLFRIWRTAQLMSPMRFPPAELVG</sequence>
<keyword evidence="4 9" id="KW-0812">Transmembrane</keyword>
<comment type="similarity">
    <text evidence="2 9">Belongs to the mitochondrial pyruvate carrier (MPC) (TC 2.A.105) family.</text>
</comment>
<keyword evidence="5 9" id="KW-0999">Mitochondrion inner membrane</keyword>
<reference evidence="11 12" key="1">
    <citation type="submission" date="2020-10" db="EMBL/GenBank/DDBJ databases">
        <title>Chromosome-scale genome assembly of the Allis shad, Alosa alosa.</title>
        <authorList>
            <person name="Margot Z."/>
            <person name="Christophe K."/>
            <person name="Cabau C."/>
            <person name="Louis A."/>
            <person name="Berthelot C."/>
            <person name="Parey E."/>
            <person name="Roest Crollius H."/>
            <person name="Montfort J."/>
            <person name="Robinson-Rechavi M."/>
            <person name="Bucao C."/>
            <person name="Bouchez O."/>
            <person name="Gislard M."/>
            <person name="Lluch J."/>
            <person name="Milhes M."/>
            <person name="Lampietro C."/>
            <person name="Lopez Roques C."/>
            <person name="Donnadieu C."/>
            <person name="Braasch I."/>
            <person name="Desvignes T."/>
            <person name="Postlethwait J."/>
            <person name="Bobe J."/>
            <person name="Guiguen Y."/>
        </authorList>
    </citation>
    <scope>NUCLEOTIDE SEQUENCE [LARGE SCALE GENOMIC DNA]</scope>
    <source>
        <strain evidence="11">M-15738</strain>
        <tissue evidence="11">Blood</tissue>
    </source>
</reference>
<evidence type="ECO:0000313" key="12">
    <source>
        <dbReference type="Proteomes" id="UP000823561"/>
    </source>
</evidence>
<dbReference type="EMBL" id="JADWDJ010000017">
    <property type="protein sequence ID" value="KAG5268013.1"/>
    <property type="molecule type" value="Genomic_DNA"/>
</dbReference>
<organism evidence="11 12">
    <name type="scientific">Alosa alosa</name>
    <name type="common">allis shad</name>
    <dbReference type="NCBI Taxonomy" id="278164"/>
    <lineage>
        <taxon>Eukaryota</taxon>
        <taxon>Metazoa</taxon>
        <taxon>Chordata</taxon>
        <taxon>Craniata</taxon>
        <taxon>Vertebrata</taxon>
        <taxon>Euteleostomi</taxon>
        <taxon>Actinopterygii</taxon>
        <taxon>Neopterygii</taxon>
        <taxon>Teleostei</taxon>
        <taxon>Clupei</taxon>
        <taxon>Clupeiformes</taxon>
        <taxon>Clupeoidei</taxon>
        <taxon>Clupeidae</taxon>
        <taxon>Alosa</taxon>
    </lineage>
</organism>
<gene>
    <name evidence="11" type="ORF">AALO_G00228520</name>
</gene>
<keyword evidence="3 9" id="KW-0813">Transport</keyword>
<dbReference type="AlphaFoldDB" id="A0AAV6FYV8"/>
<feature type="transmembrane region" description="Helical" evidence="9">
    <location>
        <begin position="95"/>
        <end position="114"/>
    </location>
</feature>
<feature type="compositionally biased region" description="Basic and acidic residues" evidence="10">
    <location>
        <begin position="1"/>
        <end position="11"/>
    </location>
</feature>
<evidence type="ECO:0000256" key="2">
    <source>
        <dbReference type="ARBA" id="ARBA00006416"/>
    </source>
</evidence>
<feature type="region of interest" description="Disordered" evidence="10">
    <location>
        <begin position="1"/>
        <end position="34"/>
    </location>
</feature>
<keyword evidence="8 9" id="KW-0472">Membrane</keyword>
<dbReference type="GO" id="GO:0005743">
    <property type="term" value="C:mitochondrial inner membrane"/>
    <property type="evidence" value="ECO:0007669"/>
    <property type="project" value="UniProtKB-SubCell"/>
</dbReference>
<proteinExistence type="inferred from homology"/>
<accession>A0AAV6FYV8</accession>
<name>A0AAV6FYV8_9TELE</name>
<comment type="caution">
    <text evidence="11">The sequence shown here is derived from an EMBL/GenBank/DDBJ whole genome shotgun (WGS) entry which is preliminary data.</text>
</comment>
<evidence type="ECO:0000256" key="4">
    <source>
        <dbReference type="ARBA" id="ARBA00022692"/>
    </source>
</evidence>
<keyword evidence="7 9" id="KW-0496">Mitochondrion</keyword>
<dbReference type="GO" id="GO:0006850">
    <property type="term" value="P:pyruvate import into mitochondria"/>
    <property type="evidence" value="ECO:0007669"/>
    <property type="project" value="InterPro"/>
</dbReference>
<dbReference type="PANTHER" id="PTHR14154">
    <property type="entry name" value="UPF0041 BRAIN PROTEIN 44-RELATED"/>
    <property type="match status" value="1"/>
</dbReference>
<evidence type="ECO:0000256" key="10">
    <source>
        <dbReference type="SAM" id="MobiDB-lite"/>
    </source>
</evidence>
<keyword evidence="12" id="KW-1185">Reference proteome</keyword>
<keyword evidence="6 9" id="KW-1133">Transmembrane helix</keyword>
<dbReference type="Pfam" id="PF03650">
    <property type="entry name" value="MPC"/>
    <property type="match status" value="1"/>
</dbReference>
<protein>
    <recommendedName>
        <fullName evidence="9">Mitochondrial pyruvate carrier</fullName>
    </recommendedName>
</protein>
<comment type="caution">
    <text evidence="9">Lacks conserved residue(s) required for the propagation of feature annotation.</text>
</comment>
<evidence type="ECO:0000256" key="1">
    <source>
        <dbReference type="ARBA" id="ARBA00004448"/>
    </source>
</evidence>
<evidence type="ECO:0000256" key="3">
    <source>
        <dbReference type="ARBA" id="ARBA00022448"/>
    </source>
</evidence>
<dbReference type="Proteomes" id="UP000823561">
    <property type="component" value="Chromosome 17"/>
</dbReference>
<dbReference type="InterPro" id="IPR005336">
    <property type="entry name" value="MPC"/>
</dbReference>
<comment type="subcellular location">
    <subcellularLocation>
        <location evidence="1 9">Mitochondrion inner membrane</location>
        <topology evidence="1 9">Multi-pass membrane protein</topology>
    </subcellularLocation>
</comment>